<gene>
    <name evidence="1" type="ORF">DAPPUDRAFT_238233</name>
</gene>
<dbReference type="HOGENOM" id="CLU_108642_0_0_1"/>
<proteinExistence type="predicted"/>
<organism evidence="1 2">
    <name type="scientific">Daphnia pulex</name>
    <name type="common">Water flea</name>
    <dbReference type="NCBI Taxonomy" id="6669"/>
    <lineage>
        <taxon>Eukaryota</taxon>
        <taxon>Metazoa</taxon>
        <taxon>Ecdysozoa</taxon>
        <taxon>Arthropoda</taxon>
        <taxon>Crustacea</taxon>
        <taxon>Branchiopoda</taxon>
        <taxon>Diplostraca</taxon>
        <taxon>Cladocera</taxon>
        <taxon>Anomopoda</taxon>
        <taxon>Daphniidae</taxon>
        <taxon>Daphnia</taxon>
    </lineage>
</organism>
<protein>
    <submittedName>
        <fullName evidence="1">Uncharacterized protein</fullName>
    </submittedName>
</protein>
<accession>E9G5V5</accession>
<dbReference type="InParanoid" id="E9G5V5"/>
<name>E9G5V5_DAPPU</name>
<sequence length="185" mass="20866">MSISVCFLEKSTQFLYGIVWSLHGDSCANADLFHDGRGTSTNVHPYLRDILLHPHLAYHLALLLLNTIFLLHWRLGEFLDHFMIACVRCAVTHHGIMPRGDVEKMDFVIFNGRHRSPSDVAPLLVRTKLVINVDHRIVVNPLSATPLFSPARAVLFGLVVYKPRDRRVAKPKICRKASLLKGNAP</sequence>
<reference evidence="1 2" key="1">
    <citation type="journal article" date="2011" name="Science">
        <title>The ecoresponsive genome of Daphnia pulex.</title>
        <authorList>
            <person name="Colbourne J.K."/>
            <person name="Pfrender M.E."/>
            <person name="Gilbert D."/>
            <person name="Thomas W.K."/>
            <person name="Tucker A."/>
            <person name="Oakley T.H."/>
            <person name="Tokishita S."/>
            <person name="Aerts A."/>
            <person name="Arnold G.J."/>
            <person name="Basu M.K."/>
            <person name="Bauer D.J."/>
            <person name="Caceres C.E."/>
            <person name="Carmel L."/>
            <person name="Casola C."/>
            <person name="Choi J.H."/>
            <person name="Detter J.C."/>
            <person name="Dong Q."/>
            <person name="Dusheyko S."/>
            <person name="Eads B.D."/>
            <person name="Frohlich T."/>
            <person name="Geiler-Samerotte K.A."/>
            <person name="Gerlach D."/>
            <person name="Hatcher P."/>
            <person name="Jogdeo S."/>
            <person name="Krijgsveld J."/>
            <person name="Kriventseva E.V."/>
            <person name="Kultz D."/>
            <person name="Laforsch C."/>
            <person name="Lindquist E."/>
            <person name="Lopez J."/>
            <person name="Manak J.R."/>
            <person name="Muller J."/>
            <person name="Pangilinan J."/>
            <person name="Patwardhan R.P."/>
            <person name="Pitluck S."/>
            <person name="Pritham E.J."/>
            <person name="Rechtsteiner A."/>
            <person name="Rho M."/>
            <person name="Rogozin I.B."/>
            <person name="Sakarya O."/>
            <person name="Salamov A."/>
            <person name="Schaack S."/>
            <person name="Shapiro H."/>
            <person name="Shiga Y."/>
            <person name="Skalitzky C."/>
            <person name="Smith Z."/>
            <person name="Souvorov A."/>
            <person name="Sung W."/>
            <person name="Tang Z."/>
            <person name="Tsuchiya D."/>
            <person name="Tu H."/>
            <person name="Vos H."/>
            <person name="Wang M."/>
            <person name="Wolf Y.I."/>
            <person name="Yamagata H."/>
            <person name="Yamada T."/>
            <person name="Ye Y."/>
            <person name="Shaw J.R."/>
            <person name="Andrews J."/>
            <person name="Crease T.J."/>
            <person name="Tang H."/>
            <person name="Lucas S.M."/>
            <person name="Robertson H.M."/>
            <person name="Bork P."/>
            <person name="Koonin E.V."/>
            <person name="Zdobnov E.M."/>
            <person name="Grigoriev I.V."/>
            <person name="Lynch M."/>
            <person name="Boore J.L."/>
        </authorList>
    </citation>
    <scope>NUCLEOTIDE SEQUENCE [LARGE SCALE GENOMIC DNA]</scope>
</reference>
<keyword evidence="2" id="KW-1185">Reference proteome</keyword>
<dbReference type="KEGG" id="dpx:DAPPUDRAFT_238233"/>
<dbReference type="PhylomeDB" id="E9G5V5"/>
<evidence type="ECO:0000313" key="2">
    <source>
        <dbReference type="Proteomes" id="UP000000305"/>
    </source>
</evidence>
<dbReference type="Proteomes" id="UP000000305">
    <property type="component" value="Unassembled WGS sequence"/>
</dbReference>
<dbReference type="AlphaFoldDB" id="E9G5V5"/>
<evidence type="ECO:0000313" key="1">
    <source>
        <dbReference type="EMBL" id="EFX84832.1"/>
    </source>
</evidence>
<dbReference type="EMBL" id="GL732533">
    <property type="protein sequence ID" value="EFX84832.1"/>
    <property type="molecule type" value="Genomic_DNA"/>
</dbReference>